<comment type="caution">
    <text evidence="13">The sequence shown here is derived from an EMBL/GenBank/DDBJ whole genome shotgun (WGS) entry which is preliminary data.</text>
</comment>
<comment type="subcellular location">
    <subcellularLocation>
        <location evidence="1">Cell outer membrane</location>
        <topology evidence="1">Multi-pass membrane protein</topology>
    </subcellularLocation>
</comment>
<feature type="domain" description="Porin" evidence="12">
    <location>
        <begin position="12"/>
        <end position="348"/>
    </location>
</feature>
<proteinExistence type="predicted"/>
<keyword evidence="6 11" id="KW-0732">Signal</keyword>
<evidence type="ECO:0000256" key="3">
    <source>
        <dbReference type="ARBA" id="ARBA00022448"/>
    </source>
</evidence>
<evidence type="ECO:0000256" key="5">
    <source>
        <dbReference type="ARBA" id="ARBA00022692"/>
    </source>
</evidence>
<keyword evidence="14" id="KW-1185">Reference proteome</keyword>
<dbReference type="PRINTS" id="PR00184">
    <property type="entry name" value="NEISSPPORIN"/>
</dbReference>
<feature type="chain" id="PRO_5047307124" evidence="11">
    <location>
        <begin position="25"/>
        <end position="381"/>
    </location>
</feature>
<evidence type="ECO:0000256" key="7">
    <source>
        <dbReference type="ARBA" id="ARBA00023065"/>
    </source>
</evidence>
<reference evidence="13 14" key="1">
    <citation type="submission" date="2024-11" db="EMBL/GenBank/DDBJ databases">
        <title>Using genomics to understand microbial adaptation to soil warming.</title>
        <authorList>
            <person name="Deangelis K.M. PhD."/>
        </authorList>
    </citation>
    <scope>NUCLEOTIDE SEQUENCE [LARGE SCALE GENOMIC DNA]</scope>
    <source>
        <strain evidence="13 14">GAS97</strain>
    </source>
</reference>
<evidence type="ECO:0000256" key="2">
    <source>
        <dbReference type="ARBA" id="ARBA00011233"/>
    </source>
</evidence>
<keyword evidence="5" id="KW-0812">Transmembrane</keyword>
<evidence type="ECO:0000256" key="9">
    <source>
        <dbReference type="ARBA" id="ARBA00023136"/>
    </source>
</evidence>
<keyword evidence="9" id="KW-0472">Membrane</keyword>
<evidence type="ECO:0000256" key="11">
    <source>
        <dbReference type="SAM" id="SignalP"/>
    </source>
</evidence>
<dbReference type="Proteomes" id="UP001620514">
    <property type="component" value="Unassembled WGS sequence"/>
</dbReference>
<keyword evidence="4" id="KW-1134">Transmembrane beta strand</keyword>
<evidence type="ECO:0000256" key="4">
    <source>
        <dbReference type="ARBA" id="ARBA00022452"/>
    </source>
</evidence>
<keyword evidence="7" id="KW-0406">Ion transport</keyword>
<feature type="signal peptide" evidence="11">
    <location>
        <begin position="1"/>
        <end position="24"/>
    </location>
</feature>
<dbReference type="EMBL" id="JBIYDN010000004">
    <property type="protein sequence ID" value="MFK4441729.1"/>
    <property type="molecule type" value="Genomic_DNA"/>
</dbReference>
<dbReference type="InterPro" id="IPR002299">
    <property type="entry name" value="Porin_Neis"/>
</dbReference>
<keyword evidence="10" id="KW-0998">Cell outer membrane</keyword>
<dbReference type="SUPFAM" id="SSF56935">
    <property type="entry name" value="Porins"/>
    <property type="match status" value="1"/>
</dbReference>
<dbReference type="InterPro" id="IPR033900">
    <property type="entry name" value="Gram_neg_porin_domain"/>
</dbReference>
<comment type="subunit">
    <text evidence="2">Homotrimer.</text>
</comment>
<evidence type="ECO:0000313" key="14">
    <source>
        <dbReference type="Proteomes" id="UP001620514"/>
    </source>
</evidence>
<evidence type="ECO:0000256" key="1">
    <source>
        <dbReference type="ARBA" id="ARBA00004571"/>
    </source>
</evidence>
<dbReference type="PANTHER" id="PTHR34501">
    <property type="entry name" value="PROTEIN YDDL-RELATED"/>
    <property type="match status" value="1"/>
</dbReference>
<dbReference type="InterPro" id="IPR050298">
    <property type="entry name" value="Gram-neg_bact_OMP"/>
</dbReference>
<evidence type="ECO:0000256" key="6">
    <source>
        <dbReference type="ARBA" id="ARBA00022729"/>
    </source>
</evidence>
<dbReference type="InterPro" id="IPR023614">
    <property type="entry name" value="Porin_dom_sf"/>
</dbReference>
<dbReference type="Gene3D" id="2.40.160.10">
    <property type="entry name" value="Porin"/>
    <property type="match status" value="1"/>
</dbReference>
<organism evidence="13 14">
    <name type="scientific">Caballeronia udeis</name>
    <dbReference type="NCBI Taxonomy" id="1232866"/>
    <lineage>
        <taxon>Bacteria</taxon>
        <taxon>Pseudomonadati</taxon>
        <taxon>Pseudomonadota</taxon>
        <taxon>Betaproteobacteria</taxon>
        <taxon>Burkholderiales</taxon>
        <taxon>Burkholderiaceae</taxon>
        <taxon>Caballeronia</taxon>
    </lineage>
</organism>
<keyword evidence="3" id="KW-0813">Transport</keyword>
<accession>A0ABW8MDH5</accession>
<dbReference type="CDD" id="cd00342">
    <property type="entry name" value="gram_neg_porins"/>
    <property type="match status" value="1"/>
</dbReference>
<name>A0ABW8MDH5_9BURK</name>
<dbReference type="Pfam" id="PF13609">
    <property type="entry name" value="Porin_4"/>
    <property type="match status" value="1"/>
</dbReference>
<sequence length="381" mass="41088">MYNKRAVHLLGAIAASLVPLFVQAQSSVTLYGRLDAGITYVSNYAGSSAYRFEDGIWYGNRWGFKGVEDLGGGLSAIFTLENGFSLGTGKAFQNGALFGRQAFVGLNSKWGSFTLGNQYDFVWDYLNLGGFNLASEGTGYSSHQGDFDGYSGADRLSNAVKFSSADFGGARFGGMYEFGNVAGNFHQGSAWSAGGIFKGSVFRTAIVYTKINNPGGRQGFDPYAQLGVTTFLGQTVATINPATGVATDLFPNGMQVDSKGVFGAGALYIIGNLQLNVLYNNINVKGYGTSSTMQVYQGGTQYYFAPDLFGIFDYQRTRFEESRWSRFSTGINYLFSKRTSVYAGADYLLANSGTRAAIGYAFSPSTTNKQVDVRIGMTQSF</sequence>
<evidence type="ECO:0000256" key="10">
    <source>
        <dbReference type="ARBA" id="ARBA00023237"/>
    </source>
</evidence>
<dbReference type="PANTHER" id="PTHR34501:SF9">
    <property type="entry name" value="MAJOR OUTER MEMBRANE PROTEIN P.IA"/>
    <property type="match status" value="1"/>
</dbReference>
<protein>
    <submittedName>
        <fullName evidence="13">Outer membrane protein OmpU</fullName>
    </submittedName>
</protein>
<evidence type="ECO:0000259" key="12">
    <source>
        <dbReference type="Pfam" id="PF13609"/>
    </source>
</evidence>
<gene>
    <name evidence="13" type="ORF">ABH943_001744</name>
</gene>
<dbReference type="RefSeq" id="WP_404605694.1">
    <property type="nucleotide sequence ID" value="NZ_JBIYDN010000004.1"/>
</dbReference>
<evidence type="ECO:0000313" key="13">
    <source>
        <dbReference type="EMBL" id="MFK4441729.1"/>
    </source>
</evidence>
<dbReference type="PRINTS" id="PR00182">
    <property type="entry name" value="ECOLNEIPORIN"/>
</dbReference>
<keyword evidence="8" id="KW-0626">Porin</keyword>
<dbReference type="InterPro" id="IPR001702">
    <property type="entry name" value="Porin_Gram-ve"/>
</dbReference>
<evidence type="ECO:0000256" key="8">
    <source>
        <dbReference type="ARBA" id="ARBA00023114"/>
    </source>
</evidence>